<comment type="caution">
    <text evidence="2">The sequence shown here is derived from an EMBL/GenBank/DDBJ whole genome shotgun (WGS) entry which is preliminary data.</text>
</comment>
<gene>
    <name evidence="2" type="ORF">EYF80_024263</name>
</gene>
<evidence type="ECO:0000256" key="1">
    <source>
        <dbReference type="SAM" id="MobiDB-lite"/>
    </source>
</evidence>
<feature type="region of interest" description="Disordered" evidence="1">
    <location>
        <begin position="1"/>
        <end position="41"/>
    </location>
</feature>
<dbReference type="Proteomes" id="UP000314294">
    <property type="component" value="Unassembled WGS sequence"/>
</dbReference>
<evidence type="ECO:0000313" key="2">
    <source>
        <dbReference type="EMBL" id="TNN65444.1"/>
    </source>
</evidence>
<dbReference type="EMBL" id="SRLO01000234">
    <property type="protein sequence ID" value="TNN65444.1"/>
    <property type="molecule type" value="Genomic_DNA"/>
</dbReference>
<proteinExistence type="predicted"/>
<keyword evidence="3" id="KW-1185">Reference proteome</keyword>
<dbReference type="AlphaFoldDB" id="A0A4Z2HKK5"/>
<sequence>MCETHQHGAEGRVQRPRRAGREHGLQPSPRPSGVTRSSRDKLVLRGEQTTWQSVLLQRSVCSPPEISLFSSPPEISLFSSRDQSVLLQRSVCSPPEIKLSLFSSPPELSGNRSNGNRRRGDVEILRNEARLGNKEVFTHRGREE</sequence>
<name>A0A4Z2HKK5_9TELE</name>
<evidence type="ECO:0000313" key="3">
    <source>
        <dbReference type="Proteomes" id="UP000314294"/>
    </source>
</evidence>
<reference evidence="2 3" key="1">
    <citation type="submission" date="2019-03" db="EMBL/GenBank/DDBJ databases">
        <title>First draft genome of Liparis tanakae, snailfish: a comprehensive survey of snailfish specific genes.</title>
        <authorList>
            <person name="Kim W."/>
            <person name="Song I."/>
            <person name="Jeong J.-H."/>
            <person name="Kim D."/>
            <person name="Kim S."/>
            <person name="Ryu S."/>
            <person name="Song J.Y."/>
            <person name="Lee S.K."/>
        </authorList>
    </citation>
    <scope>NUCLEOTIDE SEQUENCE [LARGE SCALE GENOMIC DNA]</scope>
    <source>
        <tissue evidence="2">Muscle</tissue>
    </source>
</reference>
<organism evidence="2 3">
    <name type="scientific">Liparis tanakae</name>
    <name type="common">Tanaka's snailfish</name>
    <dbReference type="NCBI Taxonomy" id="230148"/>
    <lineage>
        <taxon>Eukaryota</taxon>
        <taxon>Metazoa</taxon>
        <taxon>Chordata</taxon>
        <taxon>Craniata</taxon>
        <taxon>Vertebrata</taxon>
        <taxon>Euteleostomi</taxon>
        <taxon>Actinopterygii</taxon>
        <taxon>Neopterygii</taxon>
        <taxon>Teleostei</taxon>
        <taxon>Neoteleostei</taxon>
        <taxon>Acanthomorphata</taxon>
        <taxon>Eupercaria</taxon>
        <taxon>Perciformes</taxon>
        <taxon>Cottioidei</taxon>
        <taxon>Cottales</taxon>
        <taxon>Liparidae</taxon>
        <taxon>Liparis</taxon>
    </lineage>
</organism>
<accession>A0A4Z2HKK5</accession>
<feature type="compositionally biased region" description="Basic and acidic residues" evidence="1">
    <location>
        <begin position="1"/>
        <end position="24"/>
    </location>
</feature>
<protein>
    <submittedName>
        <fullName evidence="2">Uncharacterized protein</fullName>
    </submittedName>
</protein>